<evidence type="ECO:0000256" key="7">
    <source>
        <dbReference type="SAM" id="SignalP"/>
    </source>
</evidence>
<dbReference type="InterPro" id="IPR008801">
    <property type="entry name" value="RALF"/>
</dbReference>
<evidence type="ECO:0000256" key="2">
    <source>
        <dbReference type="ARBA" id="ARBA00009178"/>
    </source>
</evidence>
<protein>
    <submittedName>
        <fullName evidence="8">Putative rapid ALkalinization Factor</fullName>
    </submittedName>
</protein>
<comment type="caution">
    <text evidence="8">The sequence shown here is derived from an EMBL/GenBank/DDBJ whole genome shotgun (WGS) entry which is preliminary data.</text>
</comment>
<organism evidence="8 9">
    <name type="scientific">Lupinus albus</name>
    <name type="common">White lupine</name>
    <name type="synonym">Lupinus termis</name>
    <dbReference type="NCBI Taxonomy" id="3870"/>
    <lineage>
        <taxon>Eukaryota</taxon>
        <taxon>Viridiplantae</taxon>
        <taxon>Streptophyta</taxon>
        <taxon>Embryophyta</taxon>
        <taxon>Tracheophyta</taxon>
        <taxon>Spermatophyta</taxon>
        <taxon>Magnoliopsida</taxon>
        <taxon>eudicotyledons</taxon>
        <taxon>Gunneridae</taxon>
        <taxon>Pentapetalae</taxon>
        <taxon>rosids</taxon>
        <taxon>fabids</taxon>
        <taxon>Fabales</taxon>
        <taxon>Fabaceae</taxon>
        <taxon>Papilionoideae</taxon>
        <taxon>50 kb inversion clade</taxon>
        <taxon>genistoids sensu lato</taxon>
        <taxon>core genistoids</taxon>
        <taxon>Genisteae</taxon>
        <taxon>Lupinus</taxon>
    </lineage>
</organism>
<comment type="subcellular location">
    <subcellularLocation>
        <location evidence="1">Secreted</location>
    </subcellularLocation>
</comment>
<feature type="signal peptide" evidence="7">
    <location>
        <begin position="1"/>
        <end position="20"/>
    </location>
</feature>
<keyword evidence="5 7" id="KW-0732">Signal</keyword>
<dbReference type="OrthoDB" id="1613518at2759"/>
<evidence type="ECO:0000313" key="8">
    <source>
        <dbReference type="EMBL" id="KAE9586258.1"/>
    </source>
</evidence>
<keyword evidence="3" id="KW-0964">Secreted</keyword>
<dbReference type="GO" id="GO:0040008">
    <property type="term" value="P:regulation of growth"/>
    <property type="evidence" value="ECO:0007669"/>
    <property type="project" value="UniProtKB-ARBA"/>
</dbReference>
<dbReference type="GO" id="GO:0005179">
    <property type="term" value="F:hormone activity"/>
    <property type="evidence" value="ECO:0007669"/>
    <property type="project" value="UniProtKB-KW"/>
</dbReference>
<evidence type="ECO:0000256" key="4">
    <source>
        <dbReference type="ARBA" id="ARBA00022702"/>
    </source>
</evidence>
<keyword evidence="9" id="KW-1185">Reference proteome</keyword>
<dbReference type="Proteomes" id="UP000447434">
    <property type="component" value="Chromosome 24"/>
</dbReference>
<evidence type="ECO:0000256" key="3">
    <source>
        <dbReference type="ARBA" id="ARBA00022525"/>
    </source>
</evidence>
<evidence type="ECO:0000256" key="1">
    <source>
        <dbReference type="ARBA" id="ARBA00004613"/>
    </source>
</evidence>
<dbReference type="EMBL" id="WOCE01000024">
    <property type="protein sequence ID" value="KAE9586258.1"/>
    <property type="molecule type" value="Genomic_DNA"/>
</dbReference>
<sequence>MGNLLLIMFFAMTMATMVVSKQFSTFHHVTLDTTTPKICNGLLGECLHEDKISMDSTISRRKVEERRYISYDALKKDNPPCNRRGQSYYGCGRSGQANPYRRGCSVITHCARDTS</sequence>
<evidence type="ECO:0000313" key="9">
    <source>
        <dbReference type="Proteomes" id="UP000447434"/>
    </source>
</evidence>
<dbReference type="PANTHER" id="PTHR33136:SF89">
    <property type="entry name" value="PROTEIN RALF-LIKE 19"/>
    <property type="match status" value="1"/>
</dbReference>
<dbReference type="GO" id="GO:0009506">
    <property type="term" value="C:plasmodesma"/>
    <property type="evidence" value="ECO:0007669"/>
    <property type="project" value="TreeGrafter"/>
</dbReference>
<accession>A0A6A4NHU5</accession>
<dbReference type="AlphaFoldDB" id="A0A6A4NHU5"/>
<gene>
    <name evidence="8" type="ORF">Lalb_Chr24g0399921</name>
</gene>
<proteinExistence type="inferred from homology"/>
<name>A0A6A4NHU5_LUPAL</name>
<reference evidence="9" key="1">
    <citation type="journal article" date="2020" name="Nat. Commun.">
        <title>Genome sequence of the cluster root forming white lupin.</title>
        <authorList>
            <person name="Hufnagel B."/>
            <person name="Marques A."/>
            <person name="Soriano A."/>
            <person name="Marques L."/>
            <person name="Divol F."/>
            <person name="Doumas P."/>
            <person name="Sallet E."/>
            <person name="Mancinotti D."/>
            <person name="Carrere S."/>
            <person name="Marande W."/>
            <person name="Arribat S."/>
            <person name="Keller J."/>
            <person name="Huneau C."/>
            <person name="Blein T."/>
            <person name="Aime D."/>
            <person name="Laguerre M."/>
            <person name="Taylor J."/>
            <person name="Schubert V."/>
            <person name="Nelson M."/>
            <person name="Geu-Flores F."/>
            <person name="Crespi M."/>
            <person name="Gallardo-Guerrero K."/>
            <person name="Delaux P.-M."/>
            <person name="Salse J."/>
            <person name="Berges H."/>
            <person name="Guyot R."/>
            <person name="Gouzy J."/>
            <person name="Peret B."/>
        </authorList>
    </citation>
    <scope>NUCLEOTIDE SEQUENCE [LARGE SCALE GENOMIC DNA]</scope>
    <source>
        <strain evidence="9">cv. Amiga</strain>
    </source>
</reference>
<dbReference type="PANTHER" id="PTHR33136">
    <property type="entry name" value="RAPID ALKALINIZATION FACTOR-LIKE"/>
    <property type="match status" value="1"/>
</dbReference>
<feature type="chain" id="PRO_5025683993" evidence="7">
    <location>
        <begin position="21"/>
        <end position="115"/>
    </location>
</feature>
<comment type="similarity">
    <text evidence="2">Belongs to the plant rapid alkalinization factor (RALF) family.</text>
</comment>
<keyword evidence="4" id="KW-0372">Hormone</keyword>
<dbReference type="Pfam" id="PF05498">
    <property type="entry name" value="RALF"/>
    <property type="match status" value="1"/>
</dbReference>
<keyword evidence="6" id="KW-1015">Disulfide bond</keyword>
<evidence type="ECO:0000256" key="6">
    <source>
        <dbReference type="ARBA" id="ARBA00023157"/>
    </source>
</evidence>
<dbReference type="GO" id="GO:0005576">
    <property type="term" value="C:extracellular region"/>
    <property type="evidence" value="ECO:0007669"/>
    <property type="project" value="UniProtKB-SubCell"/>
</dbReference>
<evidence type="ECO:0000256" key="5">
    <source>
        <dbReference type="ARBA" id="ARBA00022729"/>
    </source>
</evidence>
<dbReference type="GO" id="GO:0019722">
    <property type="term" value="P:calcium-mediated signaling"/>
    <property type="evidence" value="ECO:0007669"/>
    <property type="project" value="TreeGrafter"/>
</dbReference>